<reference evidence="1" key="1">
    <citation type="submission" date="2015-04" db="UniProtKB">
        <authorList>
            <consortium name="EnsemblPlants"/>
        </authorList>
    </citation>
    <scope>IDENTIFICATION</scope>
</reference>
<keyword evidence="2" id="KW-1185">Reference proteome</keyword>
<evidence type="ECO:0000313" key="2">
    <source>
        <dbReference type="Proteomes" id="UP000026961"/>
    </source>
</evidence>
<dbReference type="Gramene" id="OGLUM05G07750.1">
    <property type="protein sequence ID" value="OGLUM05G07750.1"/>
    <property type="gene ID" value="OGLUM05G07750"/>
</dbReference>
<dbReference type="HOGENOM" id="CLU_2100811_0_0_1"/>
<organism evidence="1">
    <name type="scientific">Oryza glumipatula</name>
    <dbReference type="NCBI Taxonomy" id="40148"/>
    <lineage>
        <taxon>Eukaryota</taxon>
        <taxon>Viridiplantae</taxon>
        <taxon>Streptophyta</taxon>
        <taxon>Embryophyta</taxon>
        <taxon>Tracheophyta</taxon>
        <taxon>Spermatophyta</taxon>
        <taxon>Magnoliopsida</taxon>
        <taxon>Liliopsida</taxon>
        <taxon>Poales</taxon>
        <taxon>Poaceae</taxon>
        <taxon>BOP clade</taxon>
        <taxon>Oryzoideae</taxon>
        <taxon>Oryzeae</taxon>
        <taxon>Oryzinae</taxon>
        <taxon>Oryza</taxon>
    </lineage>
</organism>
<accession>A0A0D9ZVS9</accession>
<dbReference type="EnsemblPlants" id="OGLUM05G07750.1">
    <property type="protein sequence ID" value="OGLUM05G07750.1"/>
    <property type="gene ID" value="OGLUM05G07750"/>
</dbReference>
<dbReference type="Proteomes" id="UP000026961">
    <property type="component" value="Chromosome 5"/>
</dbReference>
<dbReference type="AlphaFoldDB" id="A0A0D9ZVS9"/>
<reference evidence="1" key="2">
    <citation type="submission" date="2018-05" db="EMBL/GenBank/DDBJ databases">
        <title>OgluRS3 (Oryza glumaepatula Reference Sequence Version 3).</title>
        <authorList>
            <person name="Zhang J."/>
            <person name="Kudrna D."/>
            <person name="Lee S."/>
            <person name="Talag J."/>
            <person name="Welchert J."/>
            <person name="Wing R.A."/>
        </authorList>
    </citation>
    <scope>NUCLEOTIDE SEQUENCE [LARGE SCALE GENOMIC DNA]</scope>
</reference>
<evidence type="ECO:0000313" key="1">
    <source>
        <dbReference type="EnsemblPlants" id="OGLUM05G07750.1"/>
    </source>
</evidence>
<name>A0A0D9ZVS9_9ORYZ</name>
<sequence>MAFAEGYRKNMNLLRDTQKMWENFHNMGDLPLGPISTKSFVFFTNQVPGALMEWSPCVIVSRRERAVAEAEPCRLALLHGDADSERQLLGRCGQIEKDVQASCEPDGGRLLAGGGQN</sequence>
<proteinExistence type="predicted"/>
<protein>
    <submittedName>
        <fullName evidence="1">Uncharacterized protein</fullName>
    </submittedName>
</protein>